<name>A0A9W8NLY6_9PEZI</name>
<evidence type="ECO:0000313" key="3">
    <source>
        <dbReference type="Proteomes" id="UP001148614"/>
    </source>
</evidence>
<keyword evidence="1" id="KW-0812">Transmembrane</keyword>
<dbReference type="VEuPathDB" id="FungiDB:F4678DRAFT_378999"/>
<proteinExistence type="predicted"/>
<evidence type="ECO:0008006" key="4">
    <source>
        <dbReference type="Google" id="ProtNLM"/>
    </source>
</evidence>
<dbReference type="PANTHER" id="PTHR37451">
    <property type="entry name" value="MARVEL DOMAIN"/>
    <property type="match status" value="1"/>
</dbReference>
<organism evidence="2 3">
    <name type="scientific">Xylaria arbuscula</name>
    <dbReference type="NCBI Taxonomy" id="114810"/>
    <lineage>
        <taxon>Eukaryota</taxon>
        <taxon>Fungi</taxon>
        <taxon>Dikarya</taxon>
        <taxon>Ascomycota</taxon>
        <taxon>Pezizomycotina</taxon>
        <taxon>Sordariomycetes</taxon>
        <taxon>Xylariomycetidae</taxon>
        <taxon>Xylariales</taxon>
        <taxon>Xylariaceae</taxon>
        <taxon>Xylaria</taxon>
    </lineage>
</organism>
<comment type="caution">
    <text evidence="2">The sequence shown here is derived from an EMBL/GenBank/DDBJ whole genome shotgun (WGS) entry which is preliminary data.</text>
</comment>
<feature type="transmembrane region" description="Helical" evidence="1">
    <location>
        <begin position="56"/>
        <end position="78"/>
    </location>
</feature>
<keyword evidence="1" id="KW-1133">Transmembrane helix</keyword>
<feature type="transmembrane region" description="Helical" evidence="1">
    <location>
        <begin position="138"/>
        <end position="161"/>
    </location>
</feature>
<dbReference type="EMBL" id="JANPWZ010000074">
    <property type="protein sequence ID" value="KAJ3579633.1"/>
    <property type="molecule type" value="Genomic_DNA"/>
</dbReference>
<keyword evidence="3" id="KW-1185">Reference proteome</keyword>
<accession>A0A9W8NLY6</accession>
<gene>
    <name evidence="2" type="ORF">NPX13_g929</name>
</gene>
<keyword evidence="1" id="KW-0472">Membrane</keyword>
<reference evidence="2" key="1">
    <citation type="submission" date="2022-07" db="EMBL/GenBank/DDBJ databases">
        <title>Genome Sequence of Xylaria arbuscula.</title>
        <authorList>
            <person name="Buettner E."/>
        </authorList>
    </citation>
    <scope>NUCLEOTIDE SEQUENCE</scope>
    <source>
        <strain evidence="2">VT107</strain>
    </source>
</reference>
<feature type="transmembrane region" description="Helical" evidence="1">
    <location>
        <begin position="85"/>
        <end position="118"/>
    </location>
</feature>
<evidence type="ECO:0000256" key="1">
    <source>
        <dbReference type="SAM" id="Phobius"/>
    </source>
</evidence>
<evidence type="ECO:0000313" key="2">
    <source>
        <dbReference type="EMBL" id="KAJ3579633.1"/>
    </source>
</evidence>
<dbReference type="Proteomes" id="UP001148614">
    <property type="component" value="Unassembled WGS sequence"/>
</dbReference>
<dbReference type="AlphaFoldDB" id="A0A9W8NLY6"/>
<sequence length="193" mass="21012">MSSRPSSTRNLVACGVPVLPKFFNYIVISIILLSVIILGLAAYAESLSGNYYYEPGVSGFLIFVSIWTWLIYGAILAVPQFAPRFYYRIGVLAGQLLSLIFWIVGWAWSASWAAYILSFDNYTPFDSIRGHWKAFGQATAACAVIGALTFVACIAALVTFWSACRRSPATLSNNVELADASKQGVPEGQVTTS</sequence>
<protein>
    <recommendedName>
        <fullName evidence="4">MARVEL domain-containing protein</fullName>
    </recommendedName>
</protein>
<feature type="transmembrane region" description="Helical" evidence="1">
    <location>
        <begin position="22"/>
        <end position="44"/>
    </location>
</feature>
<dbReference type="PANTHER" id="PTHR37451:SF4">
    <property type="entry name" value="MARVEL DOMAIN-CONTAINING PROTEIN"/>
    <property type="match status" value="1"/>
</dbReference>